<evidence type="ECO:0000256" key="1">
    <source>
        <dbReference type="SAM" id="MobiDB-lite"/>
    </source>
</evidence>
<dbReference type="Proteomes" id="UP000499080">
    <property type="component" value="Unassembled WGS sequence"/>
</dbReference>
<organism evidence="2 3">
    <name type="scientific">Araneus ventricosus</name>
    <name type="common">Orbweaver spider</name>
    <name type="synonym">Epeira ventricosa</name>
    <dbReference type="NCBI Taxonomy" id="182803"/>
    <lineage>
        <taxon>Eukaryota</taxon>
        <taxon>Metazoa</taxon>
        <taxon>Ecdysozoa</taxon>
        <taxon>Arthropoda</taxon>
        <taxon>Chelicerata</taxon>
        <taxon>Arachnida</taxon>
        <taxon>Araneae</taxon>
        <taxon>Araneomorphae</taxon>
        <taxon>Entelegynae</taxon>
        <taxon>Araneoidea</taxon>
        <taxon>Araneidae</taxon>
        <taxon>Araneus</taxon>
    </lineage>
</organism>
<feature type="region of interest" description="Disordered" evidence="1">
    <location>
        <begin position="39"/>
        <end position="78"/>
    </location>
</feature>
<comment type="caution">
    <text evidence="2">The sequence shown here is derived from an EMBL/GenBank/DDBJ whole genome shotgun (WGS) entry which is preliminary data.</text>
</comment>
<evidence type="ECO:0000313" key="2">
    <source>
        <dbReference type="EMBL" id="GBL72674.1"/>
    </source>
</evidence>
<dbReference type="EMBL" id="BGPR01000002">
    <property type="protein sequence ID" value="GBL72674.1"/>
    <property type="molecule type" value="Genomic_DNA"/>
</dbReference>
<keyword evidence="3" id="KW-1185">Reference proteome</keyword>
<name>A0A4Y2A0V5_ARAVE</name>
<evidence type="ECO:0000313" key="3">
    <source>
        <dbReference type="Proteomes" id="UP000499080"/>
    </source>
</evidence>
<accession>A0A4Y2A0V5</accession>
<protein>
    <submittedName>
        <fullName evidence="2">Uncharacterized protein</fullName>
    </submittedName>
</protein>
<gene>
    <name evidence="2" type="ORF">AVEN_127921_1</name>
</gene>
<proteinExistence type="predicted"/>
<dbReference type="AlphaFoldDB" id="A0A4Y2A0V5"/>
<sequence>MREVFHALKSYLRNNMCQERLSALAVLKIENTIDIDFIKDGNRKTESPRPAVASGILNDSGRNDRSSTEAGGPRPDPSRRMYILLLVEGLGGPPLLCPQGRRVPAYLSSSNSYPCTRGVPRGSCRAGNRFQN</sequence>
<reference evidence="2 3" key="1">
    <citation type="journal article" date="2019" name="Sci. Rep.">
        <title>Orb-weaving spider Araneus ventricosus genome elucidates the spidroin gene catalogue.</title>
        <authorList>
            <person name="Kono N."/>
            <person name="Nakamura H."/>
            <person name="Ohtoshi R."/>
            <person name="Moran D.A.P."/>
            <person name="Shinohara A."/>
            <person name="Yoshida Y."/>
            <person name="Fujiwara M."/>
            <person name="Mori M."/>
            <person name="Tomita M."/>
            <person name="Arakawa K."/>
        </authorList>
    </citation>
    <scope>NUCLEOTIDE SEQUENCE [LARGE SCALE GENOMIC DNA]</scope>
</reference>